<evidence type="ECO:0000256" key="1">
    <source>
        <dbReference type="SAM" id="SignalP"/>
    </source>
</evidence>
<protein>
    <recommendedName>
        <fullName evidence="2">Apple domain-containing protein</fullName>
    </recommendedName>
</protein>
<dbReference type="OrthoDB" id="10044679at2759"/>
<evidence type="ECO:0000259" key="2">
    <source>
        <dbReference type="Pfam" id="PF00024"/>
    </source>
</evidence>
<reference evidence="3" key="1">
    <citation type="submission" date="2021-02" db="EMBL/GenBank/DDBJ databases">
        <authorList>
            <person name="Nowell W R."/>
        </authorList>
    </citation>
    <scope>NUCLEOTIDE SEQUENCE</scope>
</reference>
<dbReference type="Gene3D" id="2.60.120.200">
    <property type="match status" value="2"/>
</dbReference>
<dbReference type="Pfam" id="PF00024">
    <property type="entry name" value="PAN_1"/>
    <property type="match status" value="1"/>
</dbReference>
<organism evidence="3 4">
    <name type="scientific">Adineta ricciae</name>
    <name type="common">Rotifer</name>
    <dbReference type="NCBI Taxonomy" id="249248"/>
    <lineage>
        <taxon>Eukaryota</taxon>
        <taxon>Metazoa</taxon>
        <taxon>Spiralia</taxon>
        <taxon>Gnathifera</taxon>
        <taxon>Rotifera</taxon>
        <taxon>Eurotatoria</taxon>
        <taxon>Bdelloidea</taxon>
        <taxon>Adinetida</taxon>
        <taxon>Adinetidae</taxon>
        <taxon>Adineta</taxon>
    </lineage>
</organism>
<dbReference type="AlphaFoldDB" id="A0A814PKN0"/>
<dbReference type="Proteomes" id="UP000663852">
    <property type="component" value="Unassembled WGS sequence"/>
</dbReference>
<dbReference type="InterPro" id="IPR013320">
    <property type="entry name" value="ConA-like_dom_sf"/>
</dbReference>
<evidence type="ECO:0000313" key="4">
    <source>
        <dbReference type="Proteomes" id="UP000663852"/>
    </source>
</evidence>
<proteinExistence type="predicted"/>
<evidence type="ECO:0000313" key="3">
    <source>
        <dbReference type="EMBL" id="CAF1107331.1"/>
    </source>
</evidence>
<dbReference type="EMBL" id="CAJNOJ010000099">
    <property type="protein sequence ID" value="CAF1107331.1"/>
    <property type="molecule type" value="Genomic_DNA"/>
</dbReference>
<feature type="signal peptide" evidence="1">
    <location>
        <begin position="1"/>
        <end position="17"/>
    </location>
</feature>
<accession>A0A814PKN0</accession>
<feature type="domain" description="Apple" evidence="2">
    <location>
        <begin position="40"/>
        <end position="89"/>
    </location>
</feature>
<comment type="caution">
    <text evidence="3">The sequence shown here is derived from an EMBL/GenBank/DDBJ whole genome shotgun (WGS) entry which is preliminary data.</text>
</comment>
<sequence>MHLLVLHLLVFLPVVNTYVAVKIFRSSLYYPNSSCAFIRNTTWTHAVSINTCIWECINERDCQTAIYYHDEKNCSMFSELCDTGRVNTSDNIRASVICYRKYYGIISTCSSTESTTAEQTTTVAILTSTNNSPAPLINAFWSFDNTSYDRNFNYNSTLNNASFCPSSITGHGSALCFNASQKQVLFINPNNHLNLSFTSFTFHYWIYLYSTVSNDQGMIGQCQSHTANLCLHLTIRDSKARISFYGNNCTGSTTVKNQTWYHLAYVYDYSNATQLVYLNGILDCIQQGTSTPLAITNSSSIPLTIGYTSPLGSCYFDGVIDHLTLVQWPKNASEILEQATLVAHYDFDNSSIDDHGPNRISSLTSNTTLANNSLLLDSTSSYFQSSAFVLLAIDNRPYSLSLWLKPFRTNNITILHIYQSNQTNNVEWCSIRMSINQQSQLRVQARSSTGMVTLLGPSIGTNVWTHVVQTYSSINGTQLYINGTFYNKSSSSDYQGGSRPLTIQLGGSLLNGMNRSCFDWTVDDDEYEGWIDEFRVYSREVTSNEIQALSIRT</sequence>
<gene>
    <name evidence="3" type="ORF">EDS130_LOCUS20314</name>
</gene>
<dbReference type="SUPFAM" id="SSF49899">
    <property type="entry name" value="Concanavalin A-like lectins/glucanases"/>
    <property type="match status" value="2"/>
</dbReference>
<feature type="chain" id="PRO_5032890338" description="Apple domain-containing protein" evidence="1">
    <location>
        <begin position="18"/>
        <end position="553"/>
    </location>
</feature>
<dbReference type="Pfam" id="PF13385">
    <property type="entry name" value="Laminin_G_3"/>
    <property type="match status" value="2"/>
</dbReference>
<name>A0A814PKN0_ADIRI</name>
<keyword evidence="1" id="KW-0732">Signal</keyword>
<dbReference type="InterPro" id="IPR003609">
    <property type="entry name" value="Pan_app"/>
</dbReference>